<dbReference type="AlphaFoldDB" id="A0A133P247"/>
<organism evidence="2 3">
    <name type="scientific">Gardnerella vaginalis</name>
    <dbReference type="NCBI Taxonomy" id="2702"/>
    <lineage>
        <taxon>Bacteria</taxon>
        <taxon>Bacillati</taxon>
        <taxon>Actinomycetota</taxon>
        <taxon>Actinomycetes</taxon>
        <taxon>Bifidobacteriales</taxon>
        <taxon>Bifidobacteriaceae</taxon>
        <taxon>Gardnerella</taxon>
    </lineage>
</organism>
<dbReference type="RefSeq" id="WP_230953033.1">
    <property type="nucleotide sequence ID" value="NZ_KQ956831.1"/>
</dbReference>
<accession>A0A133P247</accession>
<dbReference type="Pfam" id="PF08861">
    <property type="entry name" value="DUF1828"/>
    <property type="match status" value="1"/>
</dbReference>
<name>A0A133P247_GARVA</name>
<feature type="domain" description="DUF1828" evidence="1">
    <location>
        <begin position="42"/>
        <end position="125"/>
    </location>
</feature>
<dbReference type="InterPro" id="IPR014960">
    <property type="entry name" value="DUF1828"/>
</dbReference>
<dbReference type="PATRIC" id="fig|2702.100.peg.257"/>
<comment type="caution">
    <text evidence="2">The sequence shown here is derived from an EMBL/GenBank/DDBJ whole genome shotgun (WGS) entry which is preliminary data.</text>
</comment>
<dbReference type="EMBL" id="LRQB01000008">
    <property type="protein sequence ID" value="KXA22546.1"/>
    <property type="molecule type" value="Genomic_DNA"/>
</dbReference>
<protein>
    <recommendedName>
        <fullName evidence="1">DUF1828 domain-containing protein</fullName>
    </recommendedName>
</protein>
<evidence type="ECO:0000313" key="3">
    <source>
        <dbReference type="Proteomes" id="UP000070687"/>
    </source>
</evidence>
<sequence length="134" mass="15061">MSASNVAFNIPALLDDYTSWLRESSTVERIGEWNKITLPLPDCSGDDLVFYVRIDRGNSVAFTDDGYIFATLEHKGISIAEKRLERVRCLVRSYGVNITNNGEVTLDTEDSYANALNRYVQALLSFNSMNLDVI</sequence>
<proteinExistence type="predicted"/>
<evidence type="ECO:0000313" key="2">
    <source>
        <dbReference type="EMBL" id="KXA22546.1"/>
    </source>
</evidence>
<evidence type="ECO:0000259" key="1">
    <source>
        <dbReference type="Pfam" id="PF08861"/>
    </source>
</evidence>
<reference evidence="2 3" key="1">
    <citation type="submission" date="2016-01" db="EMBL/GenBank/DDBJ databases">
        <authorList>
            <person name="Oliw E.H."/>
        </authorList>
    </citation>
    <scope>NUCLEOTIDE SEQUENCE [LARGE SCALE GENOMIC DNA]</scope>
    <source>
        <strain evidence="2 3">PSS_7772B</strain>
    </source>
</reference>
<gene>
    <name evidence="2" type="ORF">HMPREF3208_00274</name>
</gene>
<dbReference type="Proteomes" id="UP000070687">
    <property type="component" value="Unassembled WGS sequence"/>
</dbReference>